<dbReference type="InterPro" id="IPR040346">
    <property type="entry name" value="GEX1/Brambleberry"/>
</dbReference>
<evidence type="ECO:0000313" key="4">
    <source>
        <dbReference type="EMBL" id="CAG9859936.1"/>
    </source>
</evidence>
<feature type="region of interest" description="Disordered" evidence="2">
    <location>
        <begin position="467"/>
        <end position="520"/>
    </location>
</feature>
<evidence type="ECO:0000256" key="1">
    <source>
        <dbReference type="SAM" id="Coils"/>
    </source>
</evidence>
<name>A0A9N9TT87_PHYSR</name>
<keyword evidence="3" id="KW-0812">Transmembrane</keyword>
<organism evidence="4 5">
    <name type="scientific">Phyllotreta striolata</name>
    <name type="common">Striped flea beetle</name>
    <name type="synonym">Crioceris striolata</name>
    <dbReference type="NCBI Taxonomy" id="444603"/>
    <lineage>
        <taxon>Eukaryota</taxon>
        <taxon>Metazoa</taxon>
        <taxon>Ecdysozoa</taxon>
        <taxon>Arthropoda</taxon>
        <taxon>Hexapoda</taxon>
        <taxon>Insecta</taxon>
        <taxon>Pterygota</taxon>
        <taxon>Neoptera</taxon>
        <taxon>Endopterygota</taxon>
        <taxon>Coleoptera</taxon>
        <taxon>Polyphaga</taxon>
        <taxon>Cucujiformia</taxon>
        <taxon>Chrysomeloidea</taxon>
        <taxon>Chrysomelidae</taxon>
        <taxon>Galerucinae</taxon>
        <taxon>Alticini</taxon>
        <taxon>Phyllotreta</taxon>
    </lineage>
</organism>
<feature type="transmembrane region" description="Helical" evidence="3">
    <location>
        <begin position="367"/>
        <end position="389"/>
    </location>
</feature>
<keyword evidence="3" id="KW-0472">Membrane</keyword>
<dbReference type="Proteomes" id="UP001153712">
    <property type="component" value="Chromosome 3"/>
</dbReference>
<dbReference type="EMBL" id="OU900096">
    <property type="protein sequence ID" value="CAG9859936.1"/>
    <property type="molecule type" value="Genomic_DNA"/>
</dbReference>
<feature type="transmembrane region" description="Helical" evidence="3">
    <location>
        <begin position="6"/>
        <end position="25"/>
    </location>
</feature>
<feature type="transmembrane region" description="Helical" evidence="3">
    <location>
        <begin position="418"/>
        <end position="438"/>
    </location>
</feature>
<dbReference type="AlphaFoldDB" id="A0A9N9TT87"/>
<reference evidence="4" key="1">
    <citation type="submission" date="2022-01" db="EMBL/GenBank/DDBJ databases">
        <authorList>
            <person name="King R."/>
        </authorList>
    </citation>
    <scope>NUCLEOTIDE SEQUENCE</scope>
</reference>
<proteinExistence type="predicted"/>
<dbReference type="OrthoDB" id="5978806at2759"/>
<gene>
    <name evidence="4" type="ORF">PHYEVI_LOCUS6295</name>
</gene>
<evidence type="ECO:0008006" key="6">
    <source>
        <dbReference type="Google" id="ProtNLM"/>
    </source>
</evidence>
<dbReference type="PANTHER" id="PTHR33538">
    <property type="entry name" value="PROTEIN GAMETE EXPRESSED 1"/>
    <property type="match status" value="1"/>
</dbReference>
<keyword evidence="3" id="KW-1133">Transmembrane helix</keyword>
<accession>A0A9N9TT87</accession>
<evidence type="ECO:0000256" key="2">
    <source>
        <dbReference type="SAM" id="MobiDB-lite"/>
    </source>
</evidence>
<feature type="coiled-coil region" evidence="1">
    <location>
        <begin position="254"/>
        <end position="285"/>
    </location>
</feature>
<evidence type="ECO:0000313" key="5">
    <source>
        <dbReference type="Proteomes" id="UP001153712"/>
    </source>
</evidence>
<dbReference type="PANTHER" id="PTHR33538:SF1">
    <property type="entry name" value="PROTEIN BRAMBLEBERRY"/>
    <property type="match status" value="1"/>
</dbReference>
<sequence>MKTYSYLIAYLLIFININLVLCNIFQTVGNYLGFKTQDNEVETDLFELKVPYEVSTIDENFIKEAAKLTGLALSELDSCQHRVVLKLKTDCDKLNDEQLAKMAVHLLNCQSWVEGRPIFPCTDEMSIKDCTINMDSDTWTSYHLMSNRARAVCYTIRQSQFRGLAEHTINRLMDTARSQLKNLGEISSTQLDLKDLTEKTYLSVKQGQRELFEQQDDIKKAQFYGQLSIEDNIQRLANEKRLIAETHNNLIVMTRNIQQKLDASLDQLQEQSDESKVNHRELINDLLVIQEKTKDIFDRIEKSSSLLIKQSEDFNAQYKSTFRSLQEMNKTVSELIALIEGTWMSLEEKITWIITALGGTDLALDRIYLIFWHVSFVLMAMLICSFLAARPSTRLVVTLLPLINLILGLFSDFKHLELLHVLGMSGLIIITQSIILWGTSAKPKIAGAIKWNSESSKNCTHVTSEQKFQVPSSSKDDKEDECDDESRDTFQDFNITPPASRNGHYFGSRSRSRTPLSNSIKNNCHATTRMGTPCKLSSLPGRDFCYRHQNGSSVMG</sequence>
<feature type="transmembrane region" description="Helical" evidence="3">
    <location>
        <begin position="395"/>
        <end position="411"/>
    </location>
</feature>
<keyword evidence="5" id="KW-1185">Reference proteome</keyword>
<keyword evidence="1" id="KW-0175">Coiled coil</keyword>
<protein>
    <recommendedName>
        <fullName evidence="6">Protein brambleberry</fullName>
    </recommendedName>
</protein>
<evidence type="ECO:0000256" key="3">
    <source>
        <dbReference type="SAM" id="Phobius"/>
    </source>
</evidence>